<dbReference type="EMBL" id="AOSK01000019">
    <property type="protein sequence ID" value="EYD77979.1"/>
    <property type="molecule type" value="Genomic_DNA"/>
</dbReference>
<dbReference type="HOGENOM" id="CLU_699971_0_0_5"/>
<evidence type="ECO:0000256" key="1">
    <source>
        <dbReference type="ARBA" id="ARBA00010716"/>
    </source>
</evidence>
<dbReference type="Proteomes" id="UP000019666">
    <property type="component" value="Unassembled WGS sequence"/>
</dbReference>
<feature type="region of interest" description="Disordered" evidence="3">
    <location>
        <begin position="215"/>
        <end position="394"/>
    </location>
</feature>
<protein>
    <submittedName>
        <fullName evidence="4">N-acetylglucosamine-6-phosphate deacetylase</fullName>
        <ecNumber evidence="4">3.5.1.25</ecNumber>
    </submittedName>
</protein>
<dbReference type="GO" id="GO:0008448">
    <property type="term" value="F:N-acetylglucosamine-6-phosphate deacetylase activity"/>
    <property type="evidence" value="ECO:0007669"/>
    <property type="project" value="UniProtKB-EC"/>
</dbReference>
<comment type="caution">
    <text evidence="4">The sequence shown here is derived from an EMBL/GenBank/DDBJ whole genome shotgun (WGS) entry which is preliminary data.</text>
</comment>
<evidence type="ECO:0000313" key="4">
    <source>
        <dbReference type="EMBL" id="EYD77979.1"/>
    </source>
</evidence>
<name>A0A017HW51_9RHOB</name>
<dbReference type="Gene3D" id="3.20.20.140">
    <property type="entry name" value="Metal-dependent hydrolases"/>
    <property type="match status" value="1"/>
</dbReference>
<feature type="compositionally biased region" description="Basic residues" evidence="3">
    <location>
        <begin position="339"/>
        <end position="349"/>
    </location>
</feature>
<dbReference type="PATRIC" id="fig|442562.3.peg.439"/>
<dbReference type="GO" id="GO:0006046">
    <property type="term" value="P:N-acetylglucosamine catabolic process"/>
    <property type="evidence" value="ECO:0007669"/>
    <property type="project" value="TreeGrafter"/>
</dbReference>
<sequence>MTWITPDRLFDGERLHEGLALRLDAGRVIDLAPRDPRMDAKVVPGLVTPGYVDLQVNGGGGVLLNTEPTVAGMEAIASAHRRLGTVAILPTLITDAPEVMDRAVDAALAARGRPGIIGIHLEGPHISVVRRGTHAARFIRPLDERTLAAVRRLREGGVPVLLTLAPEATSPGQIAELDRMGVVVSLGHSDATAEQARAALAEGARTFTRPLQCHVAADPSRPGPGRGGAELRGSRGPHLRRHPCRGRRAGAGPSRTPGAGPVLCGVRRHAHRRRPGSFSPLRHGPEGRGRPARQPRGQPRRRACHDGRECRPPRDPGGPLTRGRASDGRDRAVWPPRPPRPRNGRRPRCCRPPGARRWAGCGRHRGGLGLSDVSPTSVPSRRPDFARSTASVMT</sequence>
<reference evidence="4 5" key="1">
    <citation type="submission" date="2013-02" db="EMBL/GenBank/DDBJ databases">
        <authorList>
            <person name="Fiebig A."/>
            <person name="Goeker M."/>
            <person name="Klenk H.-P.P."/>
        </authorList>
    </citation>
    <scope>NUCLEOTIDE SEQUENCE [LARGE SCALE GENOMIC DNA]</scope>
    <source>
        <strain evidence="4 5">DSM 19309</strain>
    </source>
</reference>
<evidence type="ECO:0000313" key="5">
    <source>
        <dbReference type="Proteomes" id="UP000019666"/>
    </source>
</evidence>
<keyword evidence="2 4" id="KW-0378">Hydrolase</keyword>
<evidence type="ECO:0000256" key="3">
    <source>
        <dbReference type="SAM" id="MobiDB-lite"/>
    </source>
</evidence>
<dbReference type="EC" id="3.5.1.25" evidence="4"/>
<feature type="compositionally biased region" description="Basic residues" evidence="3">
    <location>
        <begin position="290"/>
        <end position="303"/>
    </location>
</feature>
<dbReference type="Gene3D" id="2.30.40.10">
    <property type="entry name" value="Urease, subunit C, domain 1"/>
    <property type="match status" value="1"/>
</dbReference>
<proteinExistence type="inferred from homology"/>
<evidence type="ECO:0000256" key="2">
    <source>
        <dbReference type="ARBA" id="ARBA00022801"/>
    </source>
</evidence>
<feature type="compositionally biased region" description="Basic residues" evidence="3">
    <location>
        <begin position="235"/>
        <end position="248"/>
    </location>
</feature>
<accession>A0A017HW51</accession>
<feature type="compositionally biased region" description="Basic residues" evidence="3">
    <location>
        <begin position="266"/>
        <end position="275"/>
    </location>
</feature>
<dbReference type="PANTHER" id="PTHR11113">
    <property type="entry name" value="N-ACETYLGLUCOSAMINE-6-PHOSPHATE DEACETYLASE"/>
    <property type="match status" value="1"/>
</dbReference>
<dbReference type="InterPro" id="IPR011059">
    <property type="entry name" value="Metal-dep_hydrolase_composite"/>
</dbReference>
<dbReference type="AlphaFoldDB" id="A0A017HW51"/>
<dbReference type="STRING" id="442562.Rumeso_00440"/>
<feature type="compositionally biased region" description="Basic and acidic residues" evidence="3">
    <location>
        <begin position="304"/>
        <end position="314"/>
    </location>
</feature>
<dbReference type="PANTHER" id="PTHR11113:SF14">
    <property type="entry name" value="N-ACETYLGLUCOSAMINE-6-PHOSPHATE DEACETYLASE"/>
    <property type="match status" value="1"/>
</dbReference>
<dbReference type="InterPro" id="IPR032466">
    <property type="entry name" value="Metal_Hydrolase"/>
</dbReference>
<dbReference type="SUPFAM" id="SSF51556">
    <property type="entry name" value="Metallo-dependent hydrolases"/>
    <property type="match status" value="1"/>
</dbReference>
<keyword evidence="5" id="KW-1185">Reference proteome</keyword>
<comment type="similarity">
    <text evidence="1">Belongs to the metallo-dependent hydrolases superfamily. NagA family.</text>
</comment>
<gene>
    <name evidence="4" type="ORF">Rumeso_00440</name>
</gene>
<organism evidence="4 5">
    <name type="scientific">Rubellimicrobium mesophilum DSM 19309</name>
    <dbReference type="NCBI Taxonomy" id="442562"/>
    <lineage>
        <taxon>Bacteria</taxon>
        <taxon>Pseudomonadati</taxon>
        <taxon>Pseudomonadota</taxon>
        <taxon>Alphaproteobacteria</taxon>
        <taxon>Rhodobacterales</taxon>
        <taxon>Roseobacteraceae</taxon>
        <taxon>Rubellimicrobium</taxon>
    </lineage>
</organism>